<dbReference type="PANTHER" id="PTHR33064:SF37">
    <property type="entry name" value="RIBONUCLEASE H"/>
    <property type="match status" value="1"/>
</dbReference>
<sequence length="186" mass="21322">MSEVSAVQIPVYNRSEPALWFIMCENTFKLAVPKLITESMTKFNYVVSHLPSEVASLVREYGLCVNVSKCIFGASTINFLGFNLSENGFKPLPDKDKCNLDFPKPDTLKQLRRFWDMFNFYRCFMPKAAHILAPRVQFLEGHTNKKKSHSSVRKSNGMKTQNKLLLPRKTRLPKLLFSAIPFQGLN</sequence>
<dbReference type="InterPro" id="IPR043128">
    <property type="entry name" value="Rev_trsase/Diguanyl_cyclase"/>
</dbReference>
<evidence type="ECO:0000259" key="1">
    <source>
        <dbReference type="Pfam" id="PF23055"/>
    </source>
</evidence>
<keyword evidence="3" id="KW-1185">Reference proteome</keyword>
<dbReference type="Proteomes" id="UP000499080">
    <property type="component" value="Unassembled WGS sequence"/>
</dbReference>
<dbReference type="PANTHER" id="PTHR33064">
    <property type="entry name" value="POL PROTEIN"/>
    <property type="match status" value="1"/>
</dbReference>
<dbReference type="EMBL" id="BGPR01012104">
    <property type="protein sequence ID" value="GBN54579.1"/>
    <property type="molecule type" value="Genomic_DNA"/>
</dbReference>
<dbReference type="GO" id="GO:0071897">
    <property type="term" value="P:DNA biosynthetic process"/>
    <property type="evidence" value="ECO:0007669"/>
    <property type="project" value="UniProtKB-ARBA"/>
</dbReference>
<gene>
    <name evidence="2" type="ORF">AVEN_79118_1</name>
</gene>
<dbReference type="InterPro" id="IPR043502">
    <property type="entry name" value="DNA/RNA_pol_sf"/>
</dbReference>
<dbReference type="InterPro" id="IPR051320">
    <property type="entry name" value="Viral_Replic_Matur_Polypro"/>
</dbReference>
<name>A0A4Y2PTQ7_ARAVE</name>
<comment type="caution">
    <text evidence="2">The sequence shown here is derived from an EMBL/GenBank/DDBJ whole genome shotgun (WGS) entry which is preliminary data.</text>
</comment>
<evidence type="ECO:0000313" key="3">
    <source>
        <dbReference type="Proteomes" id="UP000499080"/>
    </source>
</evidence>
<proteinExistence type="predicted"/>
<dbReference type="Gene3D" id="3.30.70.270">
    <property type="match status" value="2"/>
</dbReference>
<organism evidence="2 3">
    <name type="scientific">Araneus ventricosus</name>
    <name type="common">Orbweaver spider</name>
    <name type="synonym">Epeira ventricosa</name>
    <dbReference type="NCBI Taxonomy" id="182803"/>
    <lineage>
        <taxon>Eukaryota</taxon>
        <taxon>Metazoa</taxon>
        <taxon>Ecdysozoa</taxon>
        <taxon>Arthropoda</taxon>
        <taxon>Chelicerata</taxon>
        <taxon>Arachnida</taxon>
        <taxon>Araneae</taxon>
        <taxon>Araneomorphae</taxon>
        <taxon>Entelegynae</taxon>
        <taxon>Araneoidea</taxon>
        <taxon>Araneidae</taxon>
        <taxon>Araneus</taxon>
    </lineage>
</organism>
<dbReference type="OrthoDB" id="6432507at2759"/>
<dbReference type="SUPFAM" id="SSF56672">
    <property type="entry name" value="DNA/RNA polymerases"/>
    <property type="match status" value="1"/>
</dbReference>
<dbReference type="AlphaFoldDB" id="A0A4Y2PTQ7"/>
<reference evidence="2 3" key="1">
    <citation type="journal article" date="2019" name="Sci. Rep.">
        <title>Orb-weaving spider Araneus ventricosus genome elucidates the spidroin gene catalogue.</title>
        <authorList>
            <person name="Kono N."/>
            <person name="Nakamura H."/>
            <person name="Ohtoshi R."/>
            <person name="Moran D.A.P."/>
            <person name="Shinohara A."/>
            <person name="Yoshida Y."/>
            <person name="Fujiwara M."/>
            <person name="Mori M."/>
            <person name="Tomita M."/>
            <person name="Arakawa K."/>
        </authorList>
    </citation>
    <scope>NUCLEOTIDE SEQUENCE [LARGE SCALE GENOMIC DNA]</scope>
</reference>
<evidence type="ECO:0000313" key="2">
    <source>
        <dbReference type="EMBL" id="GBN54579.1"/>
    </source>
</evidence>
<dbReference type="InterPro" id="IPR055469">
    <property type="entry name" value="DUF7041"/>
</dbReference>
<dbReference type="Pfam" id="PF23055">
    <property type="entry name" value="DUF7041"/>
    <property type="match status" value="1"/>
</dbReference>
<protein>
    <recommendedName>
        <fullName evidence="1">DUF7041 domain-containing protein</fullName>
    </recommendedName>
</protein>
<feature type="domain" description="DUF7041" evidence="1">
    <location>
        <begin position="9"/>
        <end position="60"/>
    </location>
</feature>
<accession>A0A4Y2PTQ7</accession>